<evidence type="ECO:0000259" key="9">
    <source>
        <dbReference type="Pfam" id="PF20518"/>
    </source>
</evidence>
<organism evidence="11 12">
    <name type="scientific">Diatraea saccharalis</name>
    <name type="common">sugarcane borer</name>
    <dbReference type="NCBI Taxonomy" id="40085"/>
    <lineage>
        <taxon>Eukaryota</taxon>
        <taxon>Metazoa</taxon>
        <taxon>Ecdysozoa</taxon>
        <taxon>Arthropoda</taxon>
        <taxon>Hexapoda</taxon>
        <taxon>Insecta</taxon>
        <taxon>Pterygota</taxon>
        <taxon>Neoptera</taxon>
        <taxon>Endopterygota</taxon>
        <taxon>Lepidoptera</taxon>
        <taxon>Glossata</taxon>
        <taxon>Ditrysia</taxon>
        <taxon>Pyraloidea</taxon>
        <taxon>Crambidae</taxon>
        <taxon>Crambinae</taxon>
        <taxon>Diatraea</taxon>
    </lineage>
</organism>
<feature type="region of interest" description="Disordered" evidence="6">
    <location>
        <begin position="77"/>
        <end position="104"/>
    </location>
</feature>
<evidence type="ECO:0000256" key="2">
    <source>
        <dbReference type="ARBA" id="ARBA00022618"/>
    </source>
</evidence>
<dbReference type="GO" id="GO:0051301">
    <property type="term" value="P:cell division"/>
    <property type="evidence" value="ECO:0007669"/>
    <property type="project" value="UniProtKB-KW"/>
</dbReference>
<feature type="compositionally biased region" description="Basic and acidic residues" evidence="6">
    <location>
        <begin position="808"/>
        <end position="820"/>
    </location>
</feature>
<dbReference type="Gene3D" id="1.25.10.10">
    <property type="entry name" value="Leucine-rich Repeat Variant"/>
    <property type="match status" value="2"/>
</dbReference>
<dbReference type="InterPro" id="IPR011989">
    <property type="entry name" value="ARM-like"/>
</dbReference>
<comment type="similarity">
    <text evidence="1">Belongs to the APC1 family.</text>
</comment>
<evidence type="ECO:0000259" key="8">
    <source>
        <dbReference type="Pfam" id="PF18122"/>
    </source>
</evidence>
<proteinExistence type="inferred from homology"/>
<keyword evidence="2" id="KW-0132">Cell division</keyword>
<feature type="domain" description="Anaphase-promoting complex subunit 1 C-terminal" evidence="8">
    <location>
        <begin position="1881"/>
        <end position="2079"/>
    </location>
</feature>
<dbReference type="InterPro" id="IPR024990">
    <property type="entry name" value="Apc1"/>
</dbReference>
<dbReference type="InterPro" id="IPR041221">
    <property type="entry name" value="APC1_C"/>
</dbReference>
<dbReference type="InterPro" id="IPR048971">
    <property type="entry name" value="Apc1_3rd"/>
</dbReference>
<feature type="region of interest" description="Disordered" evidence="6">
    <location>
        <begin position="468"/>
        <end position="488"/>
    </location>
</feature>
<gene>
    <name evidence="11" type="ORF">DIATSA_LOCUS6064</name>
</gene>
<sequence length="2116" mass="236244">MIAASEPMEFVPHGRTMIAKHPGQIYGKGSNSSTSENSLLYKLTNFAIKDETVLDTKETDEREWWCIREVYYRNNNDMEEEPDQNQKDPKYDYGSESFRPPSRLKTDFNISIKSELLSGAKKSEPECGNSAGASRGGSANSSSNMSKKFNLNSGQSKGLKKRPLDSKTDCSYEEELYVKGCTAVWSKGLISTPATKLSAPEHRETICCYTIENPIKHAAFCNFHVDINNTMLIDALNSQIADEKKNIKIEDTTKHIETKIMPTIVLMDNKCMKVFGNDGREYINSVPFQVKKIWPMKYGLLIEKQATPAMHNSILPSSFIKLNESHNSTFSRSKTHLPFNMSARLRAESISGYEQEVPLPTCFSLSHPLDEVTPVLMKSPSQGLQYYNDGELQIIFVNVSPSIILLYDWKTGTHSLWKIRKATRDECLSMCPNTNSTITMFSQSYDFIGSPMASNIGRNATSWVTGIGSPYQSKKGPGTPNLSKSRQNSPMANIFHQQGMSPHASIGQASSISMMANMASQAPPLLPLYPDICLDHIWTDSQILHRDRINNSSDMKTFLHTDLVGHEYLCFIVKVSGISKLQIVRLQKSNSQGQTPKCNLIVGSVSTVLAKDAVVLEHLQMIALIDEFGNIILQSGNNVVGKVHVGGVLARLIDSPYTKRTAFQSPFPRRSSLLPSRCNDASAFDDSALHLLSPVPHTSASRLEQKETIGLSGLCDAAGSRLTLQFDSGAMYRISLPTISCSALVNRCCTALKAILPKDVTMQIIIKWYGVRNAPGTQDLTPEQEWSMFSNLLFSLIGYDIEKLSQTKHSEENEHTEVATKKQRTSSDGTQEDWEYLLKSKLHKAIGSPLASILHIASTNPDAKGLRSIRSRNSIEAEKPSQFNTNALLFPYTVQILFSFHLVYEEIKLNTLLLSDLKPLSGFLYQISKDLKLDGYVNHYWLDFPTDYSLEYEENELQLDDAVLQKLSQPTYFTSEPPNVFSYMNSMLLDVDVGYYPYLSEVNDVSRNIIEVLNIVGCGRCAGVQTITRRDTMMASTPRSRRDCSQYSSPFCQAVITVCERGMTPRDVDNLPPAIGLLLLTIFSRCKSEPPADWPAAAYNLVMREDLALQAEISETLKSNSEYMESLALEVLEKETAYSLNSNKIEEQTQPKNEENDTHTGMEHLNTKLLSLLYPRDHRMAEVFNLLQSSIPVTINLTQRPEVSDHDFIEEQEKHLYAISTRTMALPVARGMLTLRSLPCTPTEPLCLPKLCVSGRGPPPRCNTINLGGGDASPQCLLWPTFHNGVAAGLALVPMTGASIDSSWIIYNKPRGTTEMSTEHAGFLMALGLNGHLRDMPFMNMYEYLVKCHEMISIGLLLGLAATYRGTMDVQATKMMSIHLEPLLPPTSIELDIQQNILVAALLGVGLIYQDTGHIHYAQVLLNEIGKPPGPEMENCVEREGYALAAGLALGLVCVRAGPNAPDHIAQRLRTYMLGGDKHPLTGAQKEKYKQGSFAIREGQTVNLDVTSPGATVALGLIYLRSNNAALASWLQAPTTAYQLDFVRPDLLMLRIISRGLVLWDSIEASEEWIEDQVPSTIKPYCFVKPTEDHIDYEAMNQAYCNIIAGACFSVGLRFAGSGDEDARDAVLHYARLFLALGGKSVAELAGRSTLEACLCVCLLAAGMIMAGRGDISVLRLCRRLRARVPSTPATPSAPALTHGGQMAVHCTIGLLFLGEGRATLSTTPTSIAALLAAFFPKFPTHSEDNRYHLQAFRHLYVLAVEPRLILPRDLTTGNLCYAHIQVIDLQGIVKDMKAPCIIPELDTLREVKINDVRYWPITFQRDRNWDQLKTLLEYTWCIDIKQRAGCLSYLDDPQGFLTILAQTLTLDKSNIWSSAPDNIELFTNDDKVRSFVKHYLSKDLIVAANICADCLLVSKKRKGVKNEPFMTKQCLCRKYSKEEQEHIQGLSMVTYECVVKDILCALPIWTTFLKIVKTMKTDPSTYHMWQIKMLLSQIENHNRRIMDEMKVDGQDVQNEPLISTEFTLAIKQRVSNIFDGWEIKIIPYLRKYLGLPSSRKISSCDDDMRKILSSYLVFHDLPKGVLRNVSSDNELSVILDLERFNLSVDALSKIETLLR</sequence>
<keyword evidence="5" id="KW-0131">Cell cycle</keyword>
<evidence type="ECO:0000313" key="11">
    <source>
        <dbReference type="EMBL" id="CAG9788242.1"/>
    </source>
</evidence>
<dbReference type="GO" id="GO:0007091">
    <property type="term" value="P:metaphase/anaphase transition of mitotic cell cycle"/>
    <property type="evidence" value="ECO:0007669"/>
    <property type="project" value="TreeGrafter"/>
</dbReference>
<dbReference type="InterPro" id="IPR049255">
    <property type="entry name" value="Apc1_N"/>
</dbReference>
<dbReference type="EMBL" id="OU893350">
    <property type="protein sequence ID" value="CAG9788242.1"/>
    <property type="molecule type" value="Genomic_DNA"/>
</dbReference>
<feature type="compositionally biased region" description="Low complexity" evidence="6">
    <location>
        <begin position="128"/>
        <end position="146"/>
    </location>
</feature>
<evidence type="ECO:0000256" key="3">
    <source>
        <dbReference type="ARBA" id="ARBA00022737"/>
    </source>
</evidence>
<keyword evidence="3" id="KW-0677">Repeat</keyword>
<feature type="region of interest" description="Disordered" evidence="6">
    <location>
        <begin position="121"/>
        <end position="165"/>
    </location>
</feature>
<evidence type="ECO:0000256" key="4">
    <source>
        <dbReference type="ARBA" id="ARBA00022776"/>
    </source>
</evidence>
<evidence type="ECO:0000256" key="6">
    <source>
        <dbReference type="SAM" id="MobiDB-lite"/>
    </source>
</evidence>
<evidence type="ECO:0000259" key="10">
    <source>
        <dbReference type="Pfam" id="PF21282"/>
    </source>
</evidence>
<dbReference type="GO" id="GO:0060090">
    <property type="term" value="F:molecular adaptor activity"/>
    <property type="evidence" value="ECO:0007669"/>
    <property type="project" value="TreeGrafter"/>
</dbReference>
<accession>A0A9N9R2Q4</accession>
<dbReference type="Pfam" id="PF21282">
    <property type="entry name" value="APC1_3rd"/>
    <property type="match status" value="1"/>
</dbReference>
<dbReference type="Proteomes" id="UP001153714">
    <property type="component" value="Chromosome 19"/>
</dbReference>
<dbReference type="GO" id="GO:0031145">
    <property type="term" value="P:anaphase-promoting complex-dependent catabolic process"/>
    <property type="evidence" value="ECO:0007669"/>
    <property type="project" value="TreeGrafter"/>
</dbReference>
<dbReference type="PANTHER" id="PTHR12827">
    <property type="entry name" value="MEIOTIC CHECKPOINT REGULATOR TSG24 FAMILY MEMBER"/>
    <property type="match status" value="1"/>
</dbReference>
<reference evidence="11" key="1">
    <citation type="submission" date="2021-12" db="EMBL/GenBank/DDBJ databases">
        <authorList>
            <person name="King R."/>
        </authorList>
    </citation>
    <scope>NUCLEOTIDE SEQUENCE</scope>
</reference>
<evidence type="ECO:0008006" key="13">
    <source>
        <dbReference type="Google" id="ProtNLM"/>
    </source>
</evidence>
<keyword evidence="12" id="KW-1185">Reference proteome</keyword>
<evidence type="ECO:0000256" key="1">
    <source>
        <dbReference type="ARBA" id="ARBA00010547"/>
    </source>
</evidence>
<feature type="domain" description="Anaphase-promoting complex subunit 1 N-terminal" evidence="7">
    <location>
        <begin position="167"/>
        <end position="386"/>
    </location>
</feature>
<feature type="region of interest" description="Disordered" evidence="6">
    <location>
        <begin position="808"/>
        <end position="827"/>
    </location>
</feature>
<feature type="domain" description="Anaphase-promoting complex subunit 1 middle" evidence="9">
    <location>
        <begin position="796"/>
        <end position="1108"/>
    </location>
</feature>
<evidence type="ECO:0000256" key="5">
    <source>
        <dbReference type="ARBA" id="ARBA00023306"/>
    </source>
</evidence>
<dbReference type="GO" id="GO:0070979">
    <property type="term" value="P:protein K11-linked ubiquitination"/>
    <property type="evidence" value="ECO:0007669"/>
    <property type="project" value="TreeGrafter"/>
</dbReference>
<protein>
    <recommendedName>
        <fullName evidence="13">Anaphase-promoting complex subunit 1</fullName>
    </recommendedName>
</protein>
<evidence type="ECO:0000313" key="12">
    <source>
        <dbReference type="Proteomes" id="UP001153714"/>
    </source>
</evidence>
<dbReference type="OrthoDB" id="26401at2759"/>
<keyword evidence="4" id="KW-0498">Mitosis</keyword>
<dbReference type="GO" id="GO:0005680">
    <property type="term" value="C:anaphase-promoting complex"/>
    <property type="evidence" value="ECO:0007669"/>
    <property type="project" value="InterPro"/>
</dbReference>
<feature type="compositionally biased region" description="Polar residues" evidence="6">
    <location>
        <begin position="147"/>
        <end position="156"/>
    </location>
</feature>
<dbReference type="Pfam" id="PF12859">
    <property type="entry name" value="ANAPC1"/>
    <property type="match status" value="1"/>
</dbReference>
<feature type="compositionally biased region" description="Basic and acidic residues" evidence="6">
    <location>
        <begin position="84"/>
        <end position="93"/>
    </location>
</feature>
<dbReference type="Pfam" id="PF20518">
    <property type="entry name" value="Apc1_MidN"/>
    <property type="match status" value="1"/>
</dbReference>
<name>A0A9N9R2Q4_9NEOP</name>
<dbReference type="Pfam" id="PF18122">
    <property type="entry name" value="APC1_C"/>
    <property type="match status" value="1"/>
</dbReference>
<reference evidence="11" key="2">
    <citation type="submission" date="2022-10" db="EMBL/GenBank/DDBJ databases">
        <authorList>
            <consortium name="ENA_rothamsted_submissions"/>
            <consortium name="culmorum"/>
            <person name="King R."/>
        </authorList>
    </citation>
    <scope>NUCLEOTIDE SEQUENCE</scope>
</reference>
<dbReference type="InterPro" id="IPR046794">
    <property type="entry name" value="Apc1_MidN"/>
</dbReference>
<dbReference type="PANTHER" id="PTHR12827:SF3">
    <property type="entry name" value="ANAPHASE-PROMOTING COMPLEX SUBUNIT 1"/>
    <property type="match status" value="1"/>
</dbReference>
<feature type="domain" description="Anaphase-promoting complex subunit 1 beta-sandwich" evidence="10">
    <location>
        <begin position="1764"/>
        <end position="1844"/>
    </location>
</feature>
<evidence type="ECO:0000259" key="7">
    <source>
        <dbReference type="Pfam" id="PF12859"/>
    </source>
</evidence>